<evidence type="ECO:0000313" key="2">
    <source>
        <dbReference type="EMBL" id="RGP37457.1"/>
    </source>
</evidence>
<keyword evidence="1" id="KW-0472">Membrane</keyword>
<feature type="transmembrane region" description="Helical" evidence="1">
    <location>
        <begin position="79"/>
        <end position="97"/>
    </location>
</feature>
<dbReference type="OrthoDB" id="7433399at2"/>
<dbReference type="EMBL" id="QWEY01000004">
    <property type="protein sequence ID" value="RGP37457.1"/>
    <property type="molecule type" value="Genomic_DNA"/>
</dbReference>
<protein>
    <submittedName>
        <fullName evidence="2">Uncharacterized protein</fullName>
    </submittedName>
</protein>
<feature type="transmembrane region" description="Helical" evidence="1">
    <location>
        <begin position="45"/>
        <end position="67"/>
    </location>
</feature>
<name>A0A411Z313_9RHOB</name>
<accession>A0A411Z313</accession>
<keyword evidence="1" id="KW-0812">Transmembrane</keyword>
<proteinExistence type="predicted"/>
<comment type="caution">
    <text evidence="2">The sequence shown here is derived from an EMBL/GenBank/DDBJ whole genome shotgun (WGS) entry which is preliminary data.</text>
</comment>
<sequence>MRWVVGMMAGPVLWAVLFAAVYALHGIGCAWGWTGVAAPFGSLHIVAMAGVWLAGLVLHVGILAAAPKGPAREARLHRMGAWIGLVASGLTLLPVLLTSTCG</sequence>
<organism evidence="2 3">
    <name type="scientific">Pseudotabrizicola alkalilacus</name>
    <dbReference type="NCBI Taxonomy" id="2305252"/>
    <lineage>
        <taxon>Bacteria</taxon>
        <taxon>Pseudomonadati</taxon>
        <taxon>Pseudomonadota</taxon>
        <taxon>Alphaproteobacteria</taxon>
        <taxon>Rhodobacterales</taxon>
        <taxon>Paracoccaceae</taxon>
        <taxon>Pseudotabrizicola</taxon>
    </lineage>
</organism>
<feature type="transmembrane region" description="Helical" evidence="1">
    <location>
        <begin position="12"/>
        <end position="33"/>
    </location>
</feature>
<evidence type="ECO:0000256" key="1">
    <source>
        <dbReference type="SAM" id="Phobius"/>
    </source>
</evidence>
<reference evidence="2 3" key="1">
    <citation type="submission" date="2018-08" db="EMBL/GenBank/DDBJ databases">
        <title>Flavobacterium tibetense sp. nov., isolated from a wetland YonghuCo on Tibetan Plateau.</title>
        <authorList>
            <person name="Phurbu D."/>
            <person name="Lu H."/>
            <person name="Xing P."/>
        </authorList>
    </citation>
    <scope>NUCLEOTIDE SEQUENCE [LARGE SCALE GENOMIC DNA]</scope>
    <source>
        <strain evidence="2 3">DJC</strain>
    </source>
</reference>
<dbReference type="RefSeq" id="WP_118151510.1">
    <property type="nucleotide sequence ID" value="NZ_QWEY01000004.1"/>
</dbReference>
<keyword evidence="1" id="KW-1133">Transmembrane helix</keyword>
<dbReference type="Proteomes" id="UP000284547">
    <property type="component" value="Unassembled WGS sequence"/>
</dbReference>
<gene>
    <name evidence="2" type="ORF">D1012_09575</name>
</gene>
<evidence type="ECO:0000313" key="3">
    <source>
        <dbReference type="Proteomes" id="UP000284547"/>
    </source>
</evidence>
<dbReference type="AlphaFoldDB" id="A0A411Z313"/>
<keyword evidence="3" id="KW-1185">Reference proteome</keyword>